<evidence type="ECO:0000313" key="1">
    <source>
        <dbReference type="EMBL" id="MTG99300.1"/>
    </source>
</evidence>
<gene>
    <name evidence="1" type="ORF">GJV76_14415</name>
</gene>
<keyword evidence="2" id="KW-1185">Reference proteome</keyword>
<evidence type="ECO:0000313" key="2">
    <source>
        <dbReference type="Proteomes" id="UP000438760"/>
    </source>
</evidence>
<reference evidence="1 2" key="1">
    <citation type="submission" date="2019-11" db="EMBL/GenBank/DDBJ databases">
        <title>Genome of Strain BIT-d1.</title>
        <authorList>
            <person name="Yang Y."/>
        </authorList>
    </citation>
    <scope>NUCLEOTIDE SEQUENCE [LARGE SCALE GENOMIC DNA]</scope>
    <source>
        <strain evidence="1 2">BIT-d1</strain>
    </source>
</reference>
<accession>A0A6I3LPP0</accession>
<name>A0A6I3LPP0_9FLAO</name>
<proteinExistence type="predicted"/>
<dbReference type="Proteomes" id="UP000438760">
    <property type="component" value="Unassembled WGS sequence"/>
</dbReference>
<dbReference type="AlphaFoldDB" id="A0A6I3LPP0"/>
<protein>
    <submittedName>
        <fullName evidence="1">Uncharacterized protein</fullName>
    </submittedName>
</protein>
<organism evidence="1 2">
    <name type="scientific">Myroides albus</name>
    <dbReference type="NCBI Taxonomy" id="2562892"/>
    <lineage>
        <taxon>Bacteria</taxon>
        <taxon>Pseudomonadati</taxon>
        <taxon>Bacteroidota</taxon>
        <taxon>Flavobacteriia</taxon>
        <taxon>Flavobacteriales</taxon>
        <taxon>Flavobacteriaceae</taxon>
        <taxon>Myroides</taxon>
    </lineage>
</organism>
<feature type="non-terminal residue" evidence="1">
    <location>
        <position position="90"/>
    </location>
</feature>
<comment type="caution">
    <text evidence="1">The sequence shown here is derived from an EMBL/GenBank/DDBJ whole genome shotgun (WGS) entry which is preliminary data.</text>
</comment>
<dbReference type="EMBL" id="WMJX01000059">
    <property type="protein sequence ID" value="MTG99300.1"/>
    <property type="molecule type" value="Genomic_DNA"/>
</dbReference>
<sequence>MWSDLDTTNESFTLVPENGVDYLVITDSKGGKVKLDVVEIAKNDTFITELSENKSFIDKITNNNEFVDQIINKLKGKYGNVYYDGTNFYT</sequence>